<evidence type="ECO:0000259" key="19">
    <source>
        <dbReference type="Pfam" id="PF02875"/>
    </source>
</evidence>
<evidence type="ECO:0000256" key="5">
    <source>
        <dbReference type="ARBA" id="ARBA00012212"/>
    </source>
</evidence>
<evidence type="ECO:0000256" key="2">
    <source>
        <dbReference type="ARBA" id="ARBA00004496"/>
    </source>
</evidence>
<comment type="subcellular location">
    <subcellularLocation>
        <location evidence="2 17 18">Cytoplasm</location>
    </subcellularLocation>
</comment>
<dbReference type="HAMAP" id="MF_00639">
    <property type="entry name" value="MurD"/>
    <property type="match status" value="1"/>
</dbReference>
<evidence type="ECO:0000256" key="18">
    <source>
        <dbReference type="RuleBase" id="RU003664"/>
    </source>
</evidence>
<dbReference type="GO" id="GO:0009252">
    <property type="term" value="P:peptidoglycan biosynthetic process"/>
    <property type="evidence" value="ECO:0007669"/>
    <property type="project" value="UniProtKB-UniRule"/>
</dbReference>
<dbReference type="Pfam" id="PF08245">
    <property type="entry name" value="Mur_ligase_M"/>
    <property type="match status" value="1"/>
</dbReference>
<sequence length="489" mass="53234">MVRDFQGKEIAIVGMGKSNQALARYLLRQGARVTCFDRKSREELGPVYDEFLSYGAAWSLGPDYLDLLPSFRYIFLTPGMKKNQEKIIEAKDRGAIISTEIALFLERCKARVAGITGSAGKTTTATLSGLMLRESCPGIPVYVGGNIGSVLIEEVDDIPENALVVLELSSFQLELVKKSPDVALFLNVRPNHLDIHESFSEYVEAKKNIFRFQDRDDWCILNFDDPVTSGALEECPGNVGLFSLRPLEGAVPTGEHAGSGKRRAFAWFDGDSLFATLDGSSPVCLAQKGDFLVPGTHNISNAMGAALLSLVMGASPEGVRKAIRAFRGVEHRIEFVREVGGIKYFNDSIATSPDRTLALLEALDGPLVLILGGYDKGIGFDELAEAVVSRGCGVVTLGKTAEKIEKAIYAAWEKMRGAKEPDVTRASSLEEAVVMATAKAKPGWAVVLSPACASFDMFTNFEERGRLFKEIVRKIPDKGYKESGLRETG</sequence>
<dbReference type="PANTHER" id="PTHR43692">
    <property type="entry name" value="UDP-N-ACETYLMURAMOYLALANINE--D-GLUTAMATE LIGASE"/>
    <property type="match status" value="1"/>
</dbReference>
<comment type="similarity">
    <text evidence="4 17">Belongs to the MurCDEF family.</text>
</comment>
<comment type="pathway">
    <text evidence="3 17 18">Cell wall biogenesis; peptidoglycan biosynthesis.</text>
</comment>
<dbReference type="GO" id="GO:0071555">
    <property type="term" value="P:cell wall organization"/>
    <property type="evidence" value="ECO:0007669"/>
    <property type="project" value="UniProtKB-KW"/>
</dbReference>
<dbReference type="InterPro" id="IPR036565">
    <property type="entry name" value="Mur-like_cat_sf"/>
</dbReference>
<accession>A0AAT9LEC1</accession>
<evidence type="ECO:0000256" key="13">
    <source>
        <dbReference type="ARBA" id="ARBA00023316"/>
    </source>
</evidence>
<dbReference type="PANTHER" id="PTHR43692:SF1">
    <property type="entry name" value="UDP-N-ACETYLMURAMOYLALANINE--D-GLUTAMATE LIGASE"/>
    <property type="match status" value="1"/>
</dbReference>
<evidence type="ECO:0000256" key="4">
    <source>
        <dbReference type="ARBA" id="ARBA00010416"/>
    </source>
</evidence>
<keyword evidence="17 18" id="KW-0132">Cell division</keyword>
<dbReference type="Pfam" id="PF02875">
    <property type="entry name" value="Mur_ligase_C"/>
    <property type="match status" value="1"/>
</dbReference>
<reference evidence="21" key="2">
    <citation type="journal article" date="2023" name="Biology">
        <title>Prokaryotic Life Associated with Coal-Fire Gas Vents Revealed by Metagenomics.</title>
        <authorList>
            <person name="Kadnikov V.V."/>
            <person name="Mardanov A.V."/>
            <person name="Beletsky A.V."/>
            <person name="Karnachuk O.V."/>
            <person name="Ravin N.V."/>
        </authorList>
    </citation>
    <scope>NUCLEOTIDE SEQUENCE</scope>
    <source>
        <strain evidence="21">Bu02</strain>
    </source>
</reference>
<keyword evidence="8 17" id="KW-0436">Ligase</keyword>
<dbReference type="EMBL" id="CP062796">
    <property type="protein sequence ID" value="QUL99068.1"/>
    <property type="molecule type" value="Genomic_DNA"/>
</dbReference>
<evidence type="ECO:0000256" key="11">
    <source>
        <dbReference type="ARBA" id="ARBA00022960"/>
    </source>
</evidence>
<reference evidence="21" key="1">
    <citation type="submission" date="2020-10" db="EMBL/GenBank/DDBJ databases">
        <authorList>
            <person name="Kadnikov V."/>
            <person name="Beletsky A.V."/>
            <person name="Mardanov A.V."/>
            <person name="Karnachuk O.V."/>
            <person name="Ravin N.V."/>
        </authorList>
    </citation>
    <scope>NUCLEOTIDE SEQUENCE</scope>
    <source>
        <strain evidence="21">Bu02</strain>
    </source>
</reference>
<dbReference type="GO" id="GO:0051301">
    <property type="term" value="P:cell division"/>
    <property type="evidence" value="ECO:0007669"/>
    <property type="project" value="UniProtKB-KW"/>
</dbReference>
<evidence type="ECO:0000256" key="8">
    <source>
        <dbReference type="ARBA" id="ARBA00022598"/>
    </source>
</evidence>
<feature type="domain" description="Mur ligase C-terminal" evidence="19">
    <location>
        <begin position="331"/>
        <end position="452"/>
    </location>
</feature>
<dbReference type="InterPro" id="IPR013221">
    <property type="entry name" value="Mur_ligase_cen"/>
</dbReference>
<dbReference type="Pfam" id="PF21799">
    <property type="entry name" value="MurD-like_N"/>
    <property type="match status" value="1"/>
</dbReference>
<gene>
    <name evidence="17 21" type="primary">murD</name>
    <name evidence="21" type="ORF">IMF26_03090</name>
</gene>
<comment type="catalytic activity">
    <reaction evidence="16 17 18">
        <text>UDP-N-acetyl-alpha-D-muramoyl-L-alanine + D-glutamate + ATP = UDP-N-acetyl-alpha-D-muramoyl-L-alanyl-D-glutamate + ADP + phosphate + H(+)</text>
        <dbReference type="Rhea" id="RHEA:16429"/>
        <dbReference type="ChEBI" id="CHEBI:15378"/>
        <dbReference type="ChEBI" id="CHEBI:29986"/>
        <dbReference type="ChEBI" id="CHEBI:30616"/>
        <dbReference type="ChEBI" id="CHEBI:43474"/>
        <dbReference type="ChEBI" id="CHEBI:83898"/>
        <dbReference type="ChEBI" id="CHEBI:83900"/>
        <dbReference type="ChEBI" id="CHEBI:456216"/>
        <dbReference type="EC" id="6.3.2.9"/>
    </reaction>
</comment>
<dbReference type="SUPFAM" id="SSF51984">
    <property type="entry name" value="MurCD N-terminal domain"/>
    <property type="match status" value="1"/>
</dbReference>
<dbReference type="Gene3D" id="3.40.50.720">
    <property type="entry name" value="NAD(P)-binding Rossmann-like Domain"/>
    <property type="match status" value="1"/>
</dbReference>
<evidence type="ECO:0000256" key="6">
    <source>
        <dbReference type="ARBA" id="ARBA00015655"/>
    </source>
</evidence>
<keyword evidence="9 17" id="KW-0547">Nucleotide-binding</keyword>
<evidence type="ECO:0000256" key="15">
    <source>
        <dbReference type="ARBA" id="ARBA00032324"/>
    </source>
</evidence>
<evidence type="ECO:0000256" key="14">
    <source>
        <dbReference type="ARBA" id="ARBA00030398"/>
    </source>
</evidence>
<keyword evidence="13 17" id="KW-0961">Cell wall biogenesis/degradation</keyword>
<evidence type="ECO:0000256" key="1">
    <source>
        <dbReference type="ARBA" id="ARBA00002734"/>
    </source>
</evidence>
<dbReference type="SUPFAM" id="SSF53623">
    <property type="entry name" value="MurD-like peptide ligases, catalytic domain"/>
    <property type="match status" value="1"/>
</dbReference>
<evidence type="ECO:0000256" key="10">
    <source>
        <dbReference type="ARBA" id="ARBA00022840"/>
    </source>
</evidence>
<dbReference type="InterPro" id="IPR005762">
    <property type="entry name" value="MurD"/>
</dbReference>
<comment type="function">
    <text evidence="1 17 18">Cell wall formation. Catalyzes the addition of glutamate to the nucleotide precursor UDP-N-acetylmuramoyl-L-alanine (UMA).</text>
</comment>
<keyword evidence="10 17" id="KW-0067">ATP-binding</keyword>
<protein>
    <recommendedName>
        <fullName evidence="6 17">UDP-N-acetylmuramoylalanine--D-glutamate ligase</fullName>
        <ecNumber evidence="5 17">6.3.2.9</ecNumber>
    </recommendedName>
    <alternativeName>
        <fullName evidence="15 17">D-glutamic acid-adding enzyme</fullName>
    </alternativeName>
    <alternativeName>
        <fullName evidence="14 17">UDP-N-acetylmuramoyl-L-alanyl-D-glutamate synthetase</fullName>
    </alternativeName>
</protein>
<evidence type="ECO:0000256" key="9">
    <source>
        <dbReference type="ARBA" id="ARBA00022741"/>
    </source>
</evidence>
<feature type="binding site" evidence="17">
    <location>
        <begin position="117"/>
        <end position="123"/>
    </location>
    <ligand>
        <name>ATP</name>
        <dbReference type="ChEBI" id="CHEBI:30616"/>
    </ligand>
</feature>
<keyword evidence="7 17" id="KW-0963">Cytoplasm</keyword>
<keyword evidence="11 17" id="KW-0133">Cell shape</keyword>
<name>A0AAT9LEC1_9FIRM</name>
<evidence type="ECO:0000256" key="17">
    <source>
        <dbReference type="HAMAP-Rule" id="MF_00639"/>
    </source>
</evidence>
<dbReference type="KEGG" id="fcz:IMF26_03090"/>
<evidence type="ECO:0000256" key="3">
    <source>
        <dbReference type="ARBA" id="ARBA00004752"/>
    </source>
</evidence>
<dbReference type="GO" id="GO:0008764">
    <property type="term" value="F:UDP-N-acetylmuramoylalanine-D-glutamate ligase activity"/>
    <property type="evidence" value="ECO:0007669"/>
    <property type="project" value="UniProtKB-UniRule"/>
</dbReference>
<dbReference type="NCBIfam" id="TIGR01087">
    <property type="entry name" value="murD"/>
    <property type="match status" value="1"/>
</dbReference>
<organism evidence="21">
    <name type="scientific">Candidatus Fermentithermobacillus carboniphilus</name>
    <dbReference type="NCBI Taxonomy" id="3085328"/>
    <lineage>
        <taxon>Bacteria</taxon>
        <taxon>Bacillati</taxon>
        <taxon>Bacillota</taxon>
        <taxon>Candidatus Fermentithermobacillia</taxon>
        <taxon>Candidatus Fermentithermobacillales</taxon>
        <taxon>Candidatus Fermentithermobacillaceae</taxon>
        <taxon>Candidatus Fermentithermobacillus</taxon>
    </lineage>
</organism>
<evidence type="ECO:0000256" key="16">
    <source>
        <dbReference type="ARBA" id="ARBA00047632"/>
    </source>
</evidence>
<dbReference type="InterPro" id="IPR036615">
    <property type="entry name" value="Mur_ligase_C_dom_sf"/>
</dbReference>
<evidence type="ECO:0000313" key="21">
    <source>
        <dbReference type="EMBL" id="QUL99068.1"/>
    </source>
</evidence>
<evidence type="ECO:0000259" key="20">
    <source>
        <dbReference type="Pfam" id="PF08245"/>
    </source>
</evidence>
<dbReference type="Gene3D" id="3.90.190.20">
    <property type="entry name" value="Mur ligase, C-terminal domain"/>
    <property type="match status" value="1"/>
</dbReference>
<evidence type="ECO:0000256" key="12">
    <source>
        <dbReference type="ARBA" id="ARBA00022984"/>
    </source>
</evidence>
<dbReference type="GO" id="GO:0005737">
    <property type="term" value="C:cytoplasm"/>
    <property type="evidence" value="ECO:0007669"/>
    <property type="project" value="UniProtKB-SubCell"/>
</dbReference>
<dbReference type="InterPro" id="IPR004101">
    <property type="entry name" value="Mur_ligase_C"/>
</dbReference>
<dbReference type="GO" id="GO:0005524">
    <property type="term" value="F:ATP binding"/>
    <property type="evidence" value="ECO:0007669"/>
    <property type="project" value="UniProtKB-UniRule"/>
</dbReference>
<keyword evidence="12 17" id="KW-0573">Peptidoglycan synthesis</keyword>
<dbReference type="EC" id="6.3.2.9" evidence="5 17"/>
<dbReference type="AlphaFoldDB" id="A0AAT9LEC1"/>
<feature type="domain" description="Mur ligase central" evidence="20">
    <location>
        <begin position="115"/>
        <end position="307"/>
    </location>
</feature>
<dbReference type="SUPFAM" id="SSF53244">
    <property type="entry name" value="MurD-like peptide ligases, peptide-binding domain"/>
    <property type="match status" value="1"/>
</dbReference>
<dbReference type="GO" id="GO:0008360">
    <property type="term" value="P:regulation of cell shape"/>
    <property type="evidence" value="ECO:0007669"/>
    <property type="project" value="UniProtKB-KW"/>
</dbReference>
<keyword evidence="17 18" id="KW-0131">Cell cycle</keyword>
<evidence type="ECO:0000256" key="7">
    <source>
        <dbReference type="ARBA" id="ARBA00022490"/>
    </source>
</evidence>
<dbReference type="Gene3D" id="3.40.1190.10">
    <property type="entry name" value="Mur-like, catalytic domain"/>
    <property type="match status" value="1"/>
</dbReference>
<proteinExistence type="inferred from homology"/>